<dbReference type="InterPro" id="IPR038144">
    <property type="entry name" value="IPI"/>
</dbReference>
<evidence type="ECO:0000256" key="1">
    <source>
        <dbReference type="SAM" id="MobiDB-lite"/>
    </source>
</evidence>
<feature type="region of interest" description="Disordered" evidence="1">
    <location>
        <begin position="22"/>
        <end position="44"/>
    </location>
</feature>
<dbReference type="RefSeq" id="WP_377926381.1">
    <property type="nucleotide sequence ID" value="NZ_JBHUEM010000003.1"/>
</dbReference>
<feature type="compositionally biased region" description="Basic and acidic residues" evidence="1">
    <location>
        <begin position="24"/>
        <end position="38"/>
    </location>
</feature>
<evidence type="ECO:0008006" key="7">
    <source>
        <dbReference type="Google" id="ProtNLM"/>
    </source>
</evidence>
<dbReference type="Pfam" id="PF10648">
    <property type="entry name" value="Gmad2"/>
    <property type="match status" value="1"/>
</dbReference>
<evidence type="ECO:0000313" key="6">
    <source>
        <dbReference type="Proteomes" id="UP001597214"/>
    </source>
</evidence>
<feature type="domain" description="Bacterial spore germination immunoglobulin-like" evidence="3">
    <location>
        <begin position="193"/>
        <end position="267"/>
    </location>
</feature>
<evidence type="ECO:0000259" key="4">
    <source>
        <dbReference type="Pfam" id="PF12690"/>
    </source>
</evidence>
<protein>
    <recommendedName>
        <fullName evidence="7">Intracellular proteinase inhibitor BsuPI domain-containing protein</fullName>
    </recommendedName>
</protein>
<dbReference type="Pfam" id="PF12690">
    <property type="entry name" value="BsuPI"/>
    <property type="match status" value="1"/>
</dbReference>
<reference evidence="6" key="1">
    <citation type="journal article" date="2019" name="Int. J. Syst. Evol. Microbiol.">
        <title>The Global Catalogue of Microorganisms (GCM) 10K type strain sequencing project: providing services to taxonomists for standard genome sequencing and annotation.</title>
        <authorList>
            <consortium name="The Broad Institute Genomics Platform"/>
            <consortium name="The Broad Institute Genome Sequencing Center for Infectious Disease"/>
            <person name="Wu L."/>
            <person name="Ma J."/>
        </authorList>
    </citation>
    <scope>NUCLEOTIDE SEQUENCE [LARGE SCALE GENOMIC DNA]</scope>
    <source>
        <strain evidence="6">CCUG 49339</strain>
    </source>
</reference>
<feature type="chain" id="PRO_5045497716" description="Intracellular proteinase inhibitor BsuPI domain-containing protein" evidence="2">
    <location>
        <begin position="22"/>
        <end position="282"/>
    </location>
</feature>
<organism evidence="5 6">
    <name type="scientific">Bacillus salitolerans</name>
    <dbReference type="NCBI Taxonomy" id="1437434"/>
    <lineage>
        <taxon>Bacteria</taxon>
        <taxon>Bacillati</taxon>
        <taxon>Bacillota</taxon>
        <taxon>Bacilli</taxon>
        <taxon>Bacillales</taxon>
        <taxon>Bacillaceae</taxon>
        <taxon>Bacillus</taxon>
    </lineage>
</organism>
<sequence>MKRFLLILTGVALLLSACGTADDQGQKDTAQESKEPSKETTSTSIDLADFSTDLQVEATDHKALFKIQFMNNSNEDVKLTFSSGQKYEIIVNDSNGMEVYRYSNGRAFTEALETIELKANEELAYQEEWDYSVDGTDIQPGTYTAIATILPMNVNDHEIESDIFTTEQTFEIKQIAENDNVAFRNIEVTGEKGDYTVTGEARVFEAVMLYSVEDGHNIIIEETPFQLKEGAPSWTQFEMNLTISKEDLPKNGTLTLHLYERSAKDGSIVNSYFAVLESFKSE</sequence>
<dbReference type="EMBL" id="JBHUEM010000003">
    <property type="protein sequence ID" value="MFD1735280.1"/>
    <property type="molecule type" value="Genomic_DNA"/>
</dbReference>
<evidence type="ECO:0000256" key="2">
    <source>
        <dbReference type="SAM" id="SignalP"/>
    </source>
</evidence>
<gene>
    <name evidence="5" type="ORF">ACFSCX_01760</name>
</gene>
<dbReference type="InterPro" id="IPR018911">
    <property type="entry name" value="Gmad2_Ig-like_dom"/>
</dbReference>
<dbReference type="Proteomes" id="UP001597214">
    <property type="component" value="Unassembled WGS sequence"/>
</dbReference>
<accession>A0ABW4LMK1</accession>
<feature type="domain" description="Intracellular proteinase inhibitor BsuPI" evidence="4">
    <location>
        <begin position="51"/>
        <end position="150"/>
    </location>
</feature>
<comment type="caution">
    <text evidence="5">The sequence shown here is derived from an EMBL/GenBank/DDBJ whole genome shotgun (WGS) entry which is preliminary data.</text>
</comment>
<keyword evidence="2" id="KW-0732">Signal</keyword>
<dbReference type="Gene3D" id="2.60.40.2360">
    <property type="entry name" value="Intracellular proteinase inhibitor BsuPI"/>
    <property type="match status" value="1"/>
</dbReference>
<feature type="signal peptide" evidence="2">
    <location>
        <begin position="1"/>
        <end position="21"/>
    </location>
</feature>
<evidence type="ECO:0000313" key="5">
    <source>
        <dbReference type="EMBL" id="MFD1735280.1"/>
    </source>
</evidence>
<dbReference type="InterPro" id="IPR020481">
    <property type="entry name" value="Intracell_prot_inh_BsuPI"/>
</dbReference>
<keyword evidence="6" id="KW-1185">Reference proteome</keyword>
<dbReference type="PROSITE" id="PS51257">
    <property type="entry name" value="PROKAR_LIPOPROTEIN"/>
    <property type="match status" value="1"/>
</dbReference>
<proteinExistence type="predicted"/>
<evidence type="ECO:0000259" key="3">
    <source>
        <dbReference type="Pfam" id="PF10648"/>
    </source>
</evidence>
<name>A0ABW4LMK1_9BACI</name>